<dbReference type="PIRSF" id="PIRSF029208">
    <property type="entry name" value="Phage_tail_GPU"/>
    <property type="match status" value="1"/>
</dbReference>
<dbReference type="OrthoDB" id="1550902at2"/>
<dbReference type="EMBL" id="RJLR01000049">
    <property type="protein sequence ID" value="RNM02361.1"/>
    <property type="molecule type" value="Genomic_DNA"/>
</dbReference>
<dbReference type="Proteomes" id="UP000276061">
    <property type="component" value="Unassembled WGS sequence"/>
</dbReference>
<reference evidence="1 2" key="1">
    <citation type="submission" date="2018-11" db="EMBL/GenBank/DDBJ databases">
        <title>Characterization of surface water Dickeya isolates.</title>
        <authorList>
            <person name="Van Gijsegem F."/>
            <person name="Pedron J."/>
        </authorList>
    </citation>
    <scope>NUCLEOTIDE SEQUENCE [LARGE SCALE GENOMIC DNA]</scope>
    <source>
        <strain evidence="1 2">FVG1-MFV-O17</strain>
    </source>
</reference>
<comment type="caution">
    <text evidence="1">The sequence shown here is derived from an EMBL/GenBank/DDBJ whole genome shotgun (WGS) entry which is preliminary data.</text>
</comment>
<dbReference type="InterPro" id="IPR016912">
    <property type="entry name" value="Phage_P2_GpU"/>
</dbReference>
<dbReference type="RefSeq" id="WP_038908152.1">
    <property type="nucleotide sequence ID" value="NZ_RJLR01000049.1"/>
</dbReference>
<evidence type="ECO:0000313" key="1">
    <source>
        <dbReference type="EMBL" id="RNM02361.1"/>
    </source>
</evidence>
<name>A0A3N0FQN5_9GAMM</name>
<gene>
    <name evidence="1" type="ORF">EF878_20025</name>
</gene>
<proteinExistence type="predicted"/>
<protein>
    <submittedName>
        <fullName evidence="1">Phage tail protein</fullName>
    </submittedName>
</protein>
<organism evidence="1 2">
    <name type="scientific">Dickeya undicola</name>
    <dbReference type="NCBI Taxonomy" id="1577887"/>
    <lineage>
        <taxon>Bacteria</taxon>
        <taxon>Pseudomonadati</taxon>
        <taxon>Pseudomonadota</taxon>
        <taxon>Gammaproteobacteria</taxon>
        <taxon>Enterobacterales</taxon>
        <taxon>Pectobacteriaceae</taxon>
        <taxon>Dickeya</taxon>
    </lineage>
</organism>
<dbReference type="AlphaFoldDB" id="A0A3N0FQN5"/>
<evidence type="ECO:0000313" key="2">
    <source>
        <dbReference type="Proteomes" id="UP000276061"/>
    </source>
</evidence>
<accession>A0A3N0FQN5</accession>
<sequence length="169" mass="19085">MMMVYGLFVFELQTLPYQQLQQSRAWRHVKNERINRSAKWQYIGAGEDQITLSGVLYPEITGGEVSLTALTTQAYSGRPWPLIDGTGQIYGMYVLTGMQTTRTELNRYGKAKKIEFSLSFQRCDEDLREKLQSSSFSDLMDNARSSANKAMNTVSTAMTDTVNTLKGLV</sequence>
<dbReference type="Pfam" id="PF06995">
    <property type="entry name" value="Phage_P2_GpU"/>
    <property type="match status" value="1"/>
</dbReference>
<dbReference type="InterPro" id="IPR009734">
    <property type="entry name" value="Myoviridae_GpU"/>
</dbReference>